<protein>
    <recommendedName>
        <fullName evidence="4">Translocon-associated protein subunit beta</fullName>
    </recommendedName>
</protein>
<keyword evidence="1" id="KW-0812">Transmembrane</keyword>
<dbReference type="PANTHER" id="PTHR12861:SF3">
    <property type="entry name" value="TRANSLOCON-ASSOCIATED PROTEIN SUBUNIT BETA"/>
    <property type="match status" value="1"/>
</dbReference>
<comment type="caution">
    <text evidence="2">The sequence shown here is derived from an EMBL/GenBank/DDBJ whole genome shotgun (WGS) entry which is preliminary data.</text>
</comment>
<keyword evidence="1" id="KW-1133">Transmembrane helix</keyword>
<dbReference type="Proteomes" id="UP001458880">
    <property type="component" value="Unassembled WGS sequence"/>
</dbReference>
<proteinExistence type="predicted"/>
<evidence type="ECO:0000256" key="1">
    <source>
        <dbReference type="SAM" id="Phobius"/>
    </source>
</evidence>
<accession>A0AAW1NJ91</accession>
<organism evidence="2 3">
    <name type="scientific">Popillia japonica</name>
    <name type="common">Japanese beetle</name>
    <dbReference type="NCBI Taxonomy" id="7064"/>
    <lineage>
        <taxon>Eukaryota</taxon>
        <taxon>Metazoa</taxon>
        <taxon>Ecdysozoa</taxon>
        <taxon>Arthropoda</taxon>
        <taxon>Hexapoda</taxon>
        <taxon>Insecta</taxon>
        <taxon>Pterygota</taxon>
        <taxon>Neoptera</taxon>
        <taxon>Endopterygota</taxon>
        <taxon>Coleoptera</taxon>
        <taxon>Polyphaga</taxon>
        <taxon>Scarabaeiformia</taxon>
        <taxon>Scarabaeidae</taxon>
        <taxon>Rutelinae</taxon>
        <taxon>Popillia</taxon>
    </lineage>
</organism>
<keyword evidence="3" id="KW-1185">Reference proteome</keyword>
<evidence type="ECO:0000313" key="2">
    <source>
        <dbReference type="EMBL" id="KAK9758720.1"/>
    </source>
</evidence>
<dbReference type="PANTHER" id="PTHR12861">
    <property type="entry name" value="TRANSLOCON-ASSOCIATED PROTEIN, BETA SUBUNIT PRECURSOR TRAP-BETA SIGNAL SEQUENCE RECEPTOR BETA SUBUNIT"/>
    <property type="match status" value="1"/>
</dbReference>
<sequence length="236" mass="26837">MYKKDLILKFRVVHVLPSRVESRKYLYQRHLSANSSNSLVQINSKMLQKLVFVLFLTAITVNCNTEEESGPRLLVSKQILNKYLVESMDIIVKYTIYNVGSSAAINVKLVDNGFHPEAFKLIGGRLGALIDRIPPQSNISHVVVVRPQTYGYFNFTSAEVTYKVSDDAKTEQYSYSSEPGEGAIIAFRDYDKKFSSHVLDWLAFAVMTLPSLAIPFGLWFKSKNKYEKLVRSAKKH</sequence>
<name>A0AAW1NJ91_POPJA</name>
<dbReference type="EMBL" id="JASPKY010000003">
    <property type="protein sequence ID" value="KAK9758720.1"/>
    <property type="molecule type" value="Genomic_DNA"/>
</dbReference>
<keyword evidence="1" id="KW-0472">Membrane</keyword>
<dbReference type="AlphaFoldDB" id="A0AAW1NJ91"/>
<feature type="transmembrane region" description="Helical" evidence="1">
    <location>
        <begin position="198"/>
        <end position="220"/>
    </location>
</feature>
<dbReference type="GO" id="GO:0005783">
    <property type="term" value="C:endoplasmic reticulum"/>
    <property type="evidence" value="ECO:0007669"/>
    <property type="project" value="TreeGrafter"/>
</dbReference>
<dbReference type="Pfam" id="PF05753">
    <property type="entry name" value="TRAP_beta"/>
    <property type="match status" value="1"/>
</dbReference>
<evidence type="ECO:0008006" key="4">
    <source>
        <dbReference type="Google" id="ProtNLM"/>
    </source>
</evidence>
<gene>
    <name evidence="2" type="ORF">QE152_g435</name>
</gene>
<evidence type="ECO:0000313" key="3">
    <source>
        <dbReference type="Proteomes" id="UP001458880"/>
    </source>
</evidence>
<reference evidence="2 3" key="1">
    <citation type="journal article" date="2024" name="BMC Genomics">
        <title>De novo assembly and annotation of Popillia japonica's genome with initial clues to its potential as an invasive pest.</title>
        <authorList>
            <person name="Cucini C."/>
            <person name="Boschi S."/>
            <person name="Funari R."/>
            <person name="Cardaioli E."/>
            <person name="Iannotti N."/>
            <person name="Marturano G."/>
            <person name="Paoli F."/>
            <person name="Bruttini M."/>
            <person name="Carapelli A."/>
            <person name="Frati F."/>
            <person name="Nardi F."/>
        </authorList>
    </citation>
    <scope>NUCLEOTIDE SEQUENCE [LARGE SCALE GENOMIC DNA]</scope>
    <source>
        <strain evidence="2">DMR45628</strain>
    </source>
</reference>